<dbReference type="Gene3D" id="2.40.160.10">
    <property type="entry name" value="Porin"/>
    <property type="match status" value="1"/>
</dbReference>
<dbReference type="InterPro" id="IPR023614">
    <property type="entry name" value="Porin_dom_sf"/>
</dbReference>
<name>A0A2U8E037_9BACT</name>
<dbReference type="OrthoDB" id="190887at2"/>
<evidence type="ECO:0000313" key="4">
    <source>
        <dbReference type="Proteomes" id="UP000244896"/>
    </source>
</evidence>
<feature type="chain" id="PRO_5016030884" description="Porin" evidence="2">
    <location>
        <begin position="26"/>
        <end position="456"/>
    </location>
</feature>
<keyword evidence="1" id="KW-0175">Coiled coil</keyword>
<sequence length="456" mass="49699">MNKTSLRNISASLALLLTAALPSTAQTSSSEVEQLRASVKGLQEMVIKQNAQISRLEQQQGGNTRPAPVAVAPAEPVAIGLHDIGDGYIFVPGTNTKVRLNLSPRLDVIADSRNPGLNSRFAVALVPVKNNNVPGSEVGGYDSSNHTYVTGRGSNITFDAITVAGDNEITVFYNNDFYDTSNGRDLGYRINHLYARMKTRFGKFTLGKTVSPFENVDSWPATLDYSGASAKVFSRPSMLRYDTPTFGRGFSTAFAISNPDASLYSATGNDGSVRDRLPDVSANIRWESEKCGSAQLGGIVRKLAVDGPVDDDVLGWGLSLSLCPKFGENDSIQLEGTYGEGIFSHINDFFRDGDMAFNSKGELKALTYWGFVAGYTHRWSPKYRSTASYSVSSIKNISTQAEDAYHRVQYASVNFVWTVMPRFDVGIEALYGKNKVKSGSSGENVRVQMTFSYSLF</sequence>
<dbReference type="SUPFAM" id="SSF56935">
    <property type="entry name" value="Porins"/>
    <property type="match status" value="1"/>
</dbReference>
<organism evidence="3 4">
    <name type="scientific">Ereboglobus luteus</name>
    <dbReference type="NCBI Taxonomy" id="1796921"/>
    <lineage>
        <taxon>Bacteria</taxon>
        <taxon>Pseudomonadati</taxon>
        <taxon>Verrucomicrobiota</taxon>
        <taxon>Opitutia</taxon>
        <taxon>Opitutales</taxon>
        <taxon>Opitutaceae</taxon>
        <taxon>Ereboglobus</taxon>
    </lineage>
</organism>
<evidence type="ECO:0000256" key="2">
    <source>
        <dbReference type="SAM" id="SignalP"/>
    </source>
</evidence>
<feature type="coiled-coil region" evidence="1">
    <location>
        <begin position="32"/>
        <end position="59"/>
    </location>
</feature>
<keyword evidence="2" id="KW-0732">Signal</keyword>
<proteinExistence type="predicted"/>
<dbReference type="EMBL" id="CP023004">
    <property type="protein sequence ID" value="AWI08208.1"/>
    <property type="molecule type" value="Genomic_DNA"/>
</dbReference>
<accession>A0A2U8E037</accession>
<dbReference type="Proteomes" id="UP000244896">
    <property type="component" value="Chromosome"/>
</dbReference>
<feature type="signal peptide" evidence="2">
    <location>
        <begin position="1"/>
        <end position="25"/>
    </location>
</feature>
<gene>
    <name evidence="3" type="ORF">CKA38_02050</name>
</gene>
<dbReference type="AlphaFoldDB" id="A0A2U8E037"/>
<dbReference type="InterPro" id="IPR045748">
    <property type="entry name" value="DcaP"/>
</dbReference>
<keyword evidence="4" id="KW-1185">Reference proteome</keyword>
<dbReference type="RefSeq" id="WP_108824013.1">
    <property type="nucleotide sequence ID" value="NZ_CP023004.1"/>
</dbReference>
<dbReference type="Pfam" id="PF19577">
    <property type="entry name" value="DcaP"/>
    <property type="match status" value="1"/>
</dbReference>
<dbReference type="KEGG" id="elut:CKA38_02050"/>
<protein>
    <recommendedName>
        <fullName evidence="5">Porin</fullName>
    </recommendedName>
</protein>
<evidence type="ECO:0000256" key="1">
    <source>
        <dbReference type="SAM" id="Coils"/>
    </source>
</evidence>
<reference evidence="3 4" key="1">
    <citation type="journal article" date="2018" name="Syst. Appl. Microbiol.">
        <title>Ereboglobus luteus gen. nov. sp. nov. from cockroach guts, and new insights into the oxygen relationship of the genera Opitutus and Didymococcus (Verrucomicrobia: Opitutaceae).</title>
        <authorList>
            <person name="Tegtmeier D."/>
            <person name="Belitz A."/>
            <person name="Radek R."/>
            <person name="Heimerl T."/>
            <person name="Brune A."/>
        </authorList>
    </citation>
    <scope>NUCLEOTIDE SEQUENCE [LARGE SCALE GENOMIC DNA]</scope>
    <source>
        <strain evidence="3 4">Ho45</strain>
    </source>
</reference>
<evidence type="ECO:0008006" key="5">
    <source>
        <dbReference type="Google" id="ProtNLM"/>
    </source>
</evidence>
<evidence type="ECO:0000313" key="3">
    <source>
        <dbReference type="EMBL" id="AWI08208.1"/>
    </source>
</evidence>